<protein>
    <submittedName>
        <fullName evidence="4">Retrovirus-related Pol polyprotein from transposon TNT 1-94</fullName>
    </submittedName>
</protein>
<feature type="region of interest" description="Disordered" evidence="2">
    <location>
        <begin position="1193"/>
        <end position="1218"/>
    </location>
</feature>
<accession>A0A6L2KT40</accession>
<feature type="compositionally biased region" description="Basic and acidic residues" evidence="2">
    <location>
        <begin position="1137"/>
        <end position="1161"/>
    </location>
</feature>
<dbReference type="InterPro" id="IPR013103">
    <property type="entry name" value="RVT_2"/>
</dbReference>
<sequence>MIIESIQNGPLIWPMIKETGVTRPRKCSELTHAEVIQADCDVKATNIILQDLRIAEGQAIQTVIPYNAAYQSNDLDAHDFDCDKLNTAKVFLMANLSQYVSDVLAELKTQVINCTNINIDNKSVYDTLTAELKRYKEQVKILKEGQNVDLKFQDNVLDSSEQSVEIDRLKQTLSKQIKEKESLMQTVTLLKNDFKIEEFRNIDREIALEKKIKQFFYPNKAQQLEPKLYDGNFIKSASAIIILDSEETLMLAEESRLKMLLKQHDPMDFENKVNTTTVDYNSMNSLDPSPSCRPTKVEVPKELPKVCMDYSISNPTTPSFDQYFELNELKAQSEENDTVIRKLKERINSLSRNGNEDKVKKDIDKIEMINIELDHRVSKLIAENEHLKQNYKQLYELIKPTRVRSKEQCDTSSKLFFGIWTPVSQSILQKIALSSPISLKKFGYCKFRSNHVEKIMGDGDYQTGNVMISRVYYVERLGHILFSIGQFCDLNLEVAFCQHTCYIRNLEGVDLLSGSRGNNMYTLYLGDTMASSSICLLSKASKTKSWLWHRRLSHINFEVYISQPDGIMDKDNLNHVYKLKKALYGLKQAPRVWLEFEDPPFEEEIISFIRDLGHTEEIKVLTDVNVNYMHQPWRSFAAIINRGMYHKKNVDYVYLLWEDLDQLISRRNNMFWHTAKDDPMFNTIIVISRHQDTQVYGAILSDVLTNQEMLNSKAFKEYYAIASRAESPKAKTKCKKKVDEPVTSSKSKTAPASKGFRLKSSAKVAKTTKKKQPATMPKTKGLAVLSEVALSEAEQIKLATKRSKKYFHMSHASGSGDGVNIQSKVFDEQLQWVTATNEGAGVRPKVLDVSKYASESDEESWTFSQDEDAADDETDVNDDSEENESDNDGYDLTHPNLSTYKEDDKEEEEEKENDNEVSYDHRVYTPPDHQLTVEEENQKGNDEVKEGKEEQEEEEDELYGDLNINLQRSDAEMTDAQQENFDQRVSTLETELSEFRQTNRLADAISLIPSIVDNYLVSKMKEAVDVVVQLQTKKLREEAQAEIQEFLNQVDSTMKTIIKEQVQVQVSKIMPKIKKYVTESLGAKVLVRSTNQTQTSYTVVASLLEFELKNIFINKIKENQEVEMIKTKMKISLLDQTEDRREGDQAKKLSKSAHVEEHGQKVDDLEDQSHQEFNTGNNDETYVREALDVDESQWNPSSSLTPKHKWHKTKTVDNRPPQPWISQMAQAAVTQSSFNEFLATPIDFSAFIMNRLKIDNLTQENEHSRQVIPWDYFINNDLEYLKRGRLCKKYTTSITKTKATDYGQVKLIEDKTKDYCSTSLKIMKYFGCSHLEKIIVRRQDDQLYKFREGDFKRLRRQDIKDMLLLLIQNLKRITPYTTYPDIQGIIYEYEMNRNRLMRTNKLHKFSDETLNHVRTNLNDTATRIEMDYLPNRKWSKHDKQRARVMIKEIDKKLMDRRLMRNLEKFVGGRPYEGDLSLLKRTI</sequence>
<dbReference type="EMBL" id="BKCJ010002969">
    <property type="protein sequence ID" value="GEU52129.1"/>
    <property type="molecule type" value="Genomic_DNA"/>
</dbReference>
<feature type="region of interest" description="Disordered" evidence="2">
    <location>
        <begin position="730"/>
        <end position="754"/>
    </location>
</feature>
<feature type="compositionally biased region" description="Acidic residues" evidence="2">
    <location>
        <begin position="855"/>
        <end position="889"/>
    </location>
</feature>
<feature type="domain" description="Reverse transcriptase Ty1/copia-type" evidence="3">
    <location>
        <begin position="554"/>
        <end position="594"/>
    </location>
</feature>
<feature type="compositionally biased region" description="Acidic residues" evidence="2">
    <location>
        <begin position="904"/>
        <end position="917"/>
    </location>
</feature>
<feature type="coiled-coil region" evidence="1">
    <location>
        <begin position="125"/>
        <end position="186"/>
    </location>
</feature>
<evidence type="ECO:0000256" key="1">
    <source>
        <dbReference type="SAM" id="Coils"/>
    </source>
</evidence>
<reference evidence="4" key="1">
    <citation type="journal article" date="2019" name="Sci. Rep.">
        <title>Draft genome of Tanacetum cinerariifolium, the natural source of mosquito coil.</title>
        <authorList>
            <person name="Yamashiro T."/>
            <person name="Shiraishi A."/>
            <person name="Satake H."/>
            <person name="Nakayama K."/>
        </authorList>
    </citation>
    <scope>NUCLEOTIDE SEQUENCE</scope>
</reference>
<feature type="compositionally biased region" description="Basic and acidic residues" evidence="2">
    <location>
        <begin position="936"/>
        <end position="948"/>
    </location>
</feature>
<gene>
    <name evidence="4" type="ORF">Tci_024107</name>
</gene>
<name>A0A6L2KT40_TANCI</name>
<feature type="region of interest" description="Disordered" evidence="2">
    <location>
        <begin position="1136"/>
        <end position="1161"/>
    </location>
</feature>
<comment type="caution">
    <text evidence="4">The sequence shown here is derived from an EMBL/GenBank/DDBJ whole genome shotgun (WGS) entry which is preliminary data.</text>
</comment>
<evidence type="ECO:0000256" key="2">
    <source>
        <dbReference type="SAM" id="MobiDB-lite"/>
    </source>
</evidence>
<keyword evidence="1" id="KW-0175">Coiled coil</keyword>
<evidence type="ECO:0000259" key="3">
    <source>
        <dbReference type="Pfam" id="PF07727"/>
    </source>
</evidence>
<proteinExistence type="predicted"/>
<organism evidence="4">
    <name type="scientific">Tanacetum cinerariifolium</name>
    <name type="common">Dalmatian daisy</name>
    <name type="synonym">Chrysanthemum cinerariifolium</name>
    <dbReference type="NCBI Taxonomy" id="118510"/>
    <lineage>
        <taxon>Eukaryota</taxon>
        <taxon>Viridiplantae</taxon>
        <taxon>Streptophyta</taxon>
        <taxon>Embryophyta</taxon>
        <taxon>Tracheophyta</taxon>
        <taxon>Spermatophyta</taxon>
        <taxon>Magnoliopsida</taxon>
        <taxon>eudicotyledons</taxon>
        <taxon>Gunneridae</taxon>
        <taxon>Pentapetalae</taxon>
        <taxon>asterids</taxon>
        <taxon>campanulids</taxon>
        <taxon>Asterales</taxon>
        <taxon>Asteraceae</taxon>
        <taxon>Asteroideae</taxon>
        <taxon>Anthemideae</taxon>
        <taxon>Anthemidinae</taxon>
        <taxon>Tanacetum</taxon>
    </lineage>
</organism>
<feature type="compositionally biased region" description="Low complexity" evidence="2">
    <location>
        <begin position="743"/>
        <end position="754"/>
    </location>
</feature>
<feature type="coiled-coil region" evidence="1">
    <location>
        <begin position="370"/>
        <end position="397"/>
    </location>
</feature>
<dbReference type="Pfam" id="PF07727">
    <property type="entry name" value="RVT_2"/>
    <property type="match status" value="1"/>
</dbReference>
<evidence type="ECO:0000313" key="4">
    <source>
        <dbReference type="EMBL" id="GEU52129.1"/>
    </source>
</evidence>
<feature type="region of interest" description="Disordered" evidence="2">
    <location>
        <begin position="853"/>
        <end position="957"/>
    </location>
</feature>